<evidence type="ECO:0000313" key="10">
    <source>
        <dbReference type="WBParaSite" id="PSAMB.scaffold789size41346.g8810.t1"/>
    </source>
</evidence>
<protein>
    <submittedName>
        <fullName evidence="10">BHLH domain-containing protein</fullName>
    </submittedName>
</protein>
<dbReference type="Gene3D" id="4.10.280.10">
    <property type="entry name" value="Helix-loop-helix DNA-binding domain"/>
    <property type="match status" value="1"/>
</dbReference>
<dbReference type="GO" id="GO:0046983">
    <property type="term" value="F:protein dimerization activity"/>
    <property type="evidence" value="ECO:0007669"/>
    <property type="project" value="InterPro"/>
</dbReference>
<evidence type="ECO:0000256" key="6">
    <source>
        <dbReference type="ARBA" id="ARBA00023242"/>
    </source>
</evidence>
<evidence type="ECO:0000256" key="4">
    <source>
        <dbReference type="ARBA" id="ARBA00023125"/>
    </source>
</evidence>
<dbReference type="PANTHER" id="PTHR23349">
    <property type="entry name" value="BASIC HELIX-LOOP-HELIX TRANSCRIPTION FACTOR, TWIST"/>
    <property type="match status" value="1"/>
</dbReference>
<dbReference type="InterPro" id="IPR036638">
    <property type="entry name" value="HLH_DNA-bd_sf"/>
</dbReference>
<dbReference type="GO" id="GO:0000981">
    <property type="term" value="F:DNA-binding transcription factor activity, RNA polymerase II-specific"/>
    <property type="evidence" value="ECO:0007669"/>
    <property type="project" value="TreeGrafter"/>
</dbReference>
<sequence>MIGRGCPDAISIQRTSGAMAGDDVNECAVQVADSSSGGRLSDSGEKLERKCRASPDSQSSTTRQSSTRGSASAKKRLKRLQTLDELTAQRASANLRERDRTRQLNDAFTLLRKHVPTMPSDKMSKIHTLKIASDYIRFLDDLMSPDDKLFGYEIRLQYDEHGNVNLAPLFNLWRGGMGRSASSDSRLNDPSDDFAYDYQPFALDRNSKQIIHYIITALDALRLTDDVERLAERRWVTVRRRGRAAGSKRRAAAGRWEPDGGGRKLDSAAAKTTLAVLDGWRFGETDCL</sequence>
<feature type="region of interest" description="Disordered" evidence="7">
    <location>
        <begin position="33"/>
        <end position="75"/>
    </location>
</feature>
<evidence type="ECO:0000256" key="5">
    <source>
        <dbReference type="ARBA" id="ARBA00023163"/>
    </source>
</evidence>
<keyword evidence="9" id="KW-1185">Reference proteome</keyword>
<dbReference type="PANTHER" id="PTHR23349:SF50">
    <property type="entry name" value="PROTEIN TWIST"/>
    <property type="match status" value="1"/>
</dbReference>
<evidence type="ECO:0000256" key="3">
    <source>
        <dbReference type="ARBA" id="ARBA00023015"/>
    </source>
</evidence>
<dbReference type="InterPro" id="IPR050283">
    <property type="entry name" value="E-box_TF_Regulators"/>
</dbReference>
<dbReference type="WBParaSite" id="PSAMB.scaffold789size41346.g8810.t1">
    <property type="protein sequence ID" value="PSAMB.scaffold789size41346.g8810.t1"/>
    <property type="gene ID" value="PSAMB.scaffold789size41346.g8810"/>
</dbReference>
<evidence type="ECO:0000256" key="2">
    <source>
        <dbReference type="ARBA" id="ARBA00022782"/>
    </source>
</evidence>
<reference evidence="10" key="1">
    <citation type="submission" date="2022-11" db="UniProtKB">
        <authorList>
            <consortium name="WormBaseParasite"/>
        </authorList>
    </citation>
    <scope>IDENTIFICATION</scope>
</reference>
<keyword evidence="6" id="KW-0539">Nucleus</keyword>
<evidence type="ECO:0000256" key="7">
    <source>
        <dbReference type="SAM" id="MobiDB-lite"/>
    </source>
</evidence>
<dbReference type="GO" id="GO:0000977">
    <property type="term" value="F:RNA polymerase II transcription regulatory region sequence-specific DNA binding"/>
    <property type="evidence" value="ECO:0007669"/>
    <property type="project" value="TreeGrafter"/>
</dbReference>
<keyword evidence="3" id="KW-0805">Transcription regulation</keyword>
<dbReference type="GO" id="GO:0030154">
    <property type="term" value="P:cell differentiation"/>
    <property type="evidence" value="ECO:0007669"/>
    <property type="project" value="UniProtKB-KW"/>
</dbReference>
<keyword evidence="1" id="KW-0217">Developmental protein</keyword>
<dbReference type="SMART" id="SM00353">
    <property type="entry name" value="HLH"/>
    <property type="match status" value="1"/>
</dbReference>
<evidence type="ECO:0000259" key="8">
    <source>
        <dbReference type="PROSITE" id="PS50888"/>
    </source>
</evidence>
<keyword evidence="5" id="KW-0804">Transcription</keyword>
<feature type="compositionally biased region" description="Low complexity" evidence="7">
    <location>
        <begin position="57"/>
        <end position="72"/>
    </location>
</feature>
<dbReference type="Pfam" id="PF00010">
    <property type="entry name" value="HLH"/>
    <property type="match status" value="1"/>
</dbReference>
<keyword evidence="4" id="KW-0238">DNA-binding</keyword>
<dbReference type="Proteomes" id="UP000887566">
    <property type="component" value="Unplaced"/>
</dbReference>
<dbReference type="AlphaFoldDB" id="A0A914XEJ5"/>
<name>A0A914XEJ5_9BILA</name>
<feature type="compositionally biased region" description="Basic and acidic residues" evidence="7">
    <location>
        <begin position="42"/>
        <end position="53"/>
    </location>
</feature>
<feature type="domain" description="BHLH" evidence="8">
    <location>
        <begin position="88"/>
        <end position="139"/>
    </location>
</feature>
<organism evidence="9 10">
    <name type="scientific">Plectus sambesii</name>
    <dbReference type="NCBI Taxonomy" id="2011161"/>
    <lineage>
        <taxon>Eukaryota</taxon>
        <taxon>Metazoa</taxon>
        <taxon>Ecdysozoa</taxon>
        <taxon>Nematoda</taxon>
        <taxon>Chromadorea</taxon>
        <taxon>Plectida</taxon>
        <taxon>Plectina</taxon>
        <taxon>Plectoidea</taxon>
        <taxon>Plectidae</taxon>
        <taxon>Plectus</taxon>
    </lineage>
</organism>
<accession>A0A914XEJ5</accession>
<proteinExistence type="predicted"/>
<evidence type="ECO:0000256" key="1">
    <source>
        <dbReference type="ARBA" id="ARBA00022473"/>
    </source>
</evidence>
<dbReference type="PROSITE" id="PS50888">
    <property type="entry name" value="BHLH"/>
    <property type="match status" value="1"/>
</dbReference>
<keyword evidence="2" id="KW-0221">Differentiation</keyword>
<dbReference type="SUPFAM" id="SSF47459">
    <property type="entry name" value="HLH, helix-loop-helix DNA-binding domain"/>
    <property type="match status" value="1"/>
</dbReference>
<dbReference type="InterPro" id="IPR011598">
    <property type="entry name" value="bHLH_dom"/>
</dbReference>
<evidence type="ECO:0000313" key="9">
    <source>
        <dbReference type="Proteomes" id="UP000887566"/>
    </source>
</evidence>